<dbReference type="EMBL" id="BMNL01000001">
    <property type="protein sequence ID" value="GGP18932.1"/>
    <property type="molecule type" value="Genomic_DNA"/>
</dbReference>
<sequence>MRRTIKVRLTPQEFAALVARCGEMGVPDLDECVNKVLEDELRELLSYRVQFIT</sequence>
<evidence type="ECO:0000313" key="2">
    <source>
        <dbReference type="Proteomes" id="UP000610960"/>
    </source>
</evidence>
<comment type="caution">
    <text evidence="1">The sequence shown here is derived from an EMBL/GenBank/DDBJ whole genome shotgun (WGS) entry which is preliminary data.</text>
</comment>
<reference evidence="1" key="1">
    <citation type="journal article" date="2014" name="Int. J. Syst. Evol. Microbiol.">
        <title>Complete genome sequence of Corynebacterium casei LMG S-19264T (=DSM 44701T), isolated from a smear-ripened cheese.</title>
        <authorList>
            <consortium name="US DOE Joint Genome Institute (JGI-PGF)"/>
            <person name="Walter F."/>
            <person name="Albersmeier A."/>
            <person name="Kalinowski J."/>
            <person name="Ruckert C."/>
        </authorList>
    </citation>
    <scope>NUCLEOTIDE SEQUENCE</scope>
    <source>
        <strain evidence="1">JCM 10088</strain>
    </source>
</reference>
<evidence type="ECO:0000313" key="1">
    <source>
        <dbReference type="EMBL" id="GGP18932.1"/>
    </source>
</evidence>
<name>A0A830GTA1_9CREN</name>
<accession>A0A830GTA1</accession>
<organism evidence="1 2">
    <name type="scientific">Thermocladium modestius</name>
    <dbReference type="NCBI Taxonomy" id="62609"/>
    <lineage>
        <taxon>Archaea</taxon>
        <taxon>Thermoproteota</taxon>
        <taxon>Thermoprotei</taxon>
        <taxon>Thermoproteales</taxon>
        <taxon>Thermoproteaceae</taxon>
        <taxon>Thermocladium</taxon>
    </lineage>
</organism>
<reference evidence="1" key="2">
    <citation type="submission" date="2020-09" db="EMBL/GenBank/DDBJ databases">
        <authorList>
            <person name="Sun Q."/>
            <person name="Ohkuma M."/>
        </authorList>
    </citation>
    <scope>NUCLEOTIDE SEQUENCE</scope>
    <source>
        <strain evidence="1">JCM 10088</strain>
    </source>
</reference>
<proteinExistence type="predicted"/>
<protein>
    <submittedName>
        <fullName evidence="1">Uncharacterized protein</fullName>
    </submittedName>
</protein>
<dbReference type="AlphaFoldDB" id="A0A830GTA1"/>
<dbReference type="RefSeq" id="WP_188595488.1">
    <property type="nucleotide sequence ID" value="NZ_BMNL01000001.1"/>
</dbReference>
<dbReference type="Proteomes" id="UP000610960">
    <property type="component" value="Unassembled WGS sequence"/>
</dbReference>
<gene>
    <name evidence="1" type="ORF">GCM10007981_00570</name>
</gene>
<keyword evidence="2" id="KW-1185">Reference proteome</keyword>